<proteinExistence type="predicted"/>
<dbReference type="RefSeq" id="WP_154514903.1">
    <property type="nucleotide sequence ID" value="NZ_VUNM01000007.1"/>
</dbReference>
<reference evidence="1 2" key="1">
    <citation type="submission" date="2019-08" db="EMBL/GenBank/DDBJ databases">
        <title>In-depth cultivation of the pig gut microbiome towards novel bacterial diversity and tailored functional studies.</title>
        <authorList>
            <person name="Wylensek D."/>
            <person name="Hitch T.C.A."/>
            <person name="Clavel T."/>
        </authorList>
    </citation>
    <scope>NUCLEOTIDE SEQUENCE [LARGE SCALE GENOMIC DNA]</scope>
    <source>
        <strain evidence="1 2">CA-Schmier-601-WT-3</strain>
    </source>
</reference>
<evidence type="ECO:0000313" key="2">
    <source>
        <dbReference type="Proteomes" id="UP000442619"/>
    </source>
</evidence>
<dbReference type="AlphaFoldDB" id="A0A844FSB4"/>
<sequence length="105" mass="12604">MDFRQVTLIWNKPNTTRQGRLFTLTELAIKTDDVVLRFQIGERIVYEEKVMKQFEYDSCGETLYVVFDGEDHYACGYFRKYETALTYAKNYIIKEKTRCVIEKNY</sequence>
<gene>
    <name evidence="1" type="ORF">FYJ79_04540</name>
</gene>
<organism evidence="1 2">
    <name type="scientific">Sharpea porci</name>
    <dbReference type="NCBI Taxonomy" id="2652286"/>
    <lineage>
        <taxon>Bacteria</taxon>
        <taxon>Bacillati</taxon>
        <taxon>Bacillota</taxon>
        <taxon>Erysipelotrichia</taxon>
        <taxon>Erysipelotrichales</taxon>
        <taxon>Coprobacillaceae</taxon>
        <taxon>Sharpea</taxon>
    </lineage>
</organism>
<dbReference type="Proteomes" id="UP000442619">
    <property type="component" value="Unassembled WGS sequence"/>
</dbReference>
<keyword evidence="2" id="KW-1185">Reference proteome</keyword>
<dbReference type="EMBL" id="VUNM01000007">
    <property type="protein sequence ID" value="MST88848.1"/>
    <property type="molecule type" value="Genomic_DNA"/>
</dbReference>
<evidence type="ECO:0000313" key="1">
    <source>
        <dbReference type="EMBL" id="MST88848.1"/>
    </source>
</evidence>
<comment type="caution">
    <text evidence="1">The sequence shown here is derived from an EMBL/GenBank/DDBJ whole genome shotgun (WGS) entry which is preliminary data.</text>
</comment>
<name>A0A844FSB4_9FIRM</name>
<protein>
    <submittedName>
        <fullName evidence="1">Uncharacterized protein</fullName>
    </submittedName>
</protein>
<accession>A0A844FSB4</accession>